<reference evidence="8 9" key="1">
    <citation type="submission" date="2019-06" db="EMBL/GenBank/DDBJ databases">
        <authorList>
            <person name="Palmer J.M."/>
        </authorList>
    </citation>
    <scope>NUCLEOTIDE SEQUENCE [LARGE SCALE GENOMIC DNA]</scope>
    <source>
        <strain evidence="8 9">TWF703</strain>
    </source>
</reference>
<keyword evidence="5" id="KW-1133">Transmembrane helix</keyword>
<evidence type="ECO:0000256" key="2">
    <source>
        <dbReference type="ARBA" id="ARBA00022670"/>
    </source>
</evidence>
<feature type="domain" description="Peptidase S8/S53" evidence="7">
    <location>
        <begin position="216"/>
        <end position="450"/>
    </location>
</feature>
<dbReference type="CDD" id="cd00306">
    <property type="entry name" value="Peptidases_S8_S53"/>
    <property type="match status" value="1"/>
</dbReference>
<evidence type="ECO:0000259" key="7">
    <source>
        <dbReference type="Pfam" id="PF00082"/>
    </source>
</evidence>
<keyword evidence="4" id="KW-0720">Serine protease</keyword>
<evidence type="ECO:0000313" key="9">
    <source>
        <dbReference type="Proteomes" id="UP000480548"/>
    </source>
</evidence>
<keyword evidence="6" id="KW-0732">Signal</keyword>
<keyword evidence="5" id="KW-0472">Membrane</keyword>
<dbReference type="SUPFAM" id="SSF52743">
    <property type="entry name" value="Subtilisin-like"/>
    <property type="match status" value="1"/>
</dbReference>
<dbReference type="InterPro" id="IPR036852">
    <property type="entry name" value="Peptidase_S8/S53_dom_sf"/>
</dbReference>
<keyword evidence="2" id="KW-0645">Protease</keyword>
<accession>A0A7C8K3I9</accession>
<proteinExistence type="inferred from homology"/>
<feature type="transmembrane region" description="Helical" evidence="5">
    <location>
        <begin position="471"/>
        <end position="494"/>
    </location>
</feature>
<keyword evidence="5" id="KW-0812">Transmembrane</keyword>
<sequence>MHSKLLLLVPIVLAGVECLSTYSNTRAQQPKSPGNWTLGLPAFGSLLRRDDSLDSQVDYWVFTVRIGHGEDIELDEIRKYIQAELGSDRKKTKEKWARNVTGGIMWFYLKCSKGTAEYIVKQWEKSIQNFSSVEARIKEFEASLLIDPTTETLKAKMNGGDKDTDTDNVDPKLHKRSYLLEIDGQRPETCMVSKHPNAEDPAPDSPCTYETNSSQGRGVIVYVIDSGFDIRHTDFKDANWAKDDEHIFIDGDDSMESLRSMKLVQTSRQKDPYHGSLVLSKLLGAKNGIAKSVTPILVKYTSASGKHYPGWYVECLAEVLQRIENNMKKSEGSGVPGAGQYLILSNLQLPLPVGTSERTQLDEVFKKLRALNNVVYVSSAGNGNPPPGGQRRRPTPWKEQYRHDPILKSMVPMGYGYDDANYNLIIVGGTDHTGRIIFQTAPFVRVSAPAENIELAVGQSYAKPKTNLRQLLQIIIIVGSPAVAGVLATYISAYGDTVLEAKDRLYRLAYPRADIQAMPEDQRKLYPPVVFNSFGRDPNAAKGKDNDCAVNQRRIIRRANGTATTVLEGGACPTPTSKNTKQEQPQGKFNLEPNATLCKVCMEAGGEVPVGGIIWIPEDCPCL</sequence>
<evidence type="ECO:0000256" key="3">
    <source>
        <dbReference type="ARBA" id="ARBA00022801"/>
    </source>
</evidence>
<dbReference type="PROSITE" id="PS00136">
    <property type="entry name" value="SUBTILASE_ASP"/>
    <property type="match status" value="1"/>
</dbReference>
<dbReference type="InterPro" id="IPR000209">
    <property type="entry name" value="Peptidase_S8/S53_dom"/>
</dbReference>
<evidence type="ECO:0000313" key="8">
    <source>
        <dbReference type="EMBL" id="KAF3135821.1"/>
    </source>
</evidence>
<evidence type="ECO:0000256" key="5">
    <source>
        <dbReference type="SAM" id="Phobius"/>
    </source>
</evidence>
<comment type="similarity">
    <text evidence="1">Belongs to the peptidase S8 family.</text>
</comment>
<dbReference type="Proteomes" id="UP000480548">
    <property type="component" value="Unassembled WGS sequence"/>
</dbReference>
<dbReference type="InterPro" id="IPR050131">
    <property type="entry name" value="Peptidase_S8_subtilisin-like"/>
</dbReference>
<evidence type="ECO:0000256" key="6">
    <source>
        <dbReference type="SAM" id="SignalP"/>
    </source>
</evidence>
<dbReference type="Pfam" id="PF00082">
    <property type="entry name" value="Peptidase_S8"/>
    <property type="match status" value="1"/>
</dbReference>
<feature type="chain" id="PRO_5029020389" description="Peptidase S8/S53 domain-containing protein" evidence="6">
    <location>
        <begin position="19"/>
        <end position="623"/>
    </location>
</feature>
<organism evidence="8 9">
    <name type="scientific">Orbilia oligospora</name>
    <name type="common">Nematode-trapping fungus</name>
    <name type="synonym">Arthrobotrys oligospora</name>
    <dbReference type="NCBI Taxonomy" id="2813651"/>
    <lineage>
        <taxon>Eukaryota</taxon>
        <taxon>Fungi</taxon>
        <taxon>Dikarya</taxon>
        <taxon>Ascomycota</taxon>
        <taxon>Pezizomycotina</taxon>
        <taxon>Orbiliomycetes</taxon>
        <taxon>Orbiliales</taxon>
        <taxon>Orbiliaceae</taxon>
        <taxon>Orbilia</taxon>
    </lineage>
</organism>
<feature type="signal peptide" evidence="6">
    <location>
        <begin position="1"/>
        <end position="18"/>
    </location>
</feature>
<dbReference type="GO" id="GO:0004252">
    <property type="term" value="F:serine-type endopeptidase activity"/>
    <property type="evidence" value="ECO:0007669"/>
    <property type="project" value="InterPro"/>
</dbReference>
<evidence type="ECO:0000256" key="4">
    <source>
        <dbReference type="ARBA" id="ARBA00022825"/>
    </source>
</evidence>
<dbReference type="PANTHER" id="PTHR43806">
    <property type="entry name" value="PEPTIDASE S8"/>
    <property type="match status" value="1"/>
</dbReference>
<evidence type="ECO:0000256" key="1">
    <source>
        <dbReference type="ARBA" id="ARBA00011073"/>
    </source>
</evidence>
<comment type="caution">
    <text evidence="8">The sequence shown here is derived from an EMBL/GenBank/DDBJ whole genome shotgun (WGS) entry which is preliminary data.</text>
</comment>
<dbReference type="EMBL" id="WIQZ01000031">
    <property type="protein sequence ID" value="KAF3135821.1"/>
    <property type="molecule type" value="Genomic_DNA"/>
</dbReference>
<dbReference type="InterPro" id="IPR023827">
    <property type="entry name" value="Peptidase_S8_Asp-AS"/>
</dbReference>
<dbReference type="AlphaFoldDB" id="A0A7C8K3I9"/>
<name>A0A7C8K3I9_ORBOL</name>
<gene>
    <name evidence="8" type="ORF">TWF703_005916</name>
</gene>
<protein>
    <recommendedName>
        <fullName evidence="7">Peptidase S8/S53 domain-containing protein</fullName>
    </recommendedName>
</protein>
<dbReference type="PANTHER" id="PTHR43806:SF11">
    <property type="entry name" value="CEREVISIN-RELATED"/>
    <property type="match status" value="1"/>
</dbReference>
<dbReference type="Gene3D" id="3.40.50.200">
    <property type="entry name" value="Peptidase S8/S53 domain"/>
    <property type="match status" value="1"/>
</dbReference>
<keyword evidence="3" id="KW-0378">Hydrolase</keyword>
<dbReference type="GO" id="GO:0006508">
    <property type="term" value="P:proteolysis"/>
    <property type="evidence" value="ECO:0007669"/>
    <property type="project" value="UniProtKB-KW"/>
</dbReference>